<comment type="similarity">
    <text evidence="2 8">Belongs to the ammonia transporter channel (TC 1.A.11.2) family.</text>
</comment>
<proteinExistence type="inferred from homology"/>
<keyword evidence="7 8" id="KW-0924">Ammonia transport</keyword>
<feature type="transmembrane region" description="Helical" evidence="8">
    <location>
        <begin position="214"/>
        <end position="234"/>
    </location>
</feature>
<feature type="transmembrane region" description="Helical" evidence="8">
    <location>
        <begin position="246"/>
        <end position="270"/>
    </location>
</feature>
<evidence type="ECO:0000313" key="10">
    <source>
        <dbReference type="EMBL" id="KAF6161803.1"/>
    </source>
</evidence>
<dbReference type="Gene3D" id="1.10.3430.10">
    <property type="entry name" value="Ammonium transporter AmtB like domains"/>
    <property type="match status" value="1"/>
</dbReference>
<dbReference type="PANTHER" id="PTHR43029">
    <property type="entry name" value="AMMONIUM TRANSPORTER MEP2"/>
    <property type="match status" value="1"/>
</dbReference>
<feature type="transmembrane region" description="Helical" evidence="8">
    <location>
        <begin position="334"/>
        <end position="356"/>
    </location>
</feature>
<comment type="caution">
    <text evidence="10">The sequence shown here is derived from an EMBL/GenBank/DDBJ whole genome shotgun (WGS) entry which is preliminary data.</text>
</comment>
<evidence type="ECO:0000256" key="6">
    <source>
        <dbReference type="ARBA" id="ARBA00023136"/>
    </source>
</evidence>
<sequence length="484" mass="52743">MSTTPMFPSNLLPNEASPEWMNKGDNAWQLTAATLVGLQSVPGLVILYGSIVKKKWAVNSAFMALYAFAAVLICWVGWGYRMSFGESLVFFWGRPAVALDQKFLLEKAFVGMYPTATMVFFQFVFAAITLILIAGALLGRMNIYAWMLFVPLWLTFSYTIGAFSVWCPTGWLAKAGVIDYSGGYVIHLSSGVAGFTAAYWVGPRASADRENFPPNNIILMLAGAGLLWMGWTGFNGGDPYVVSIDASLAVLNTHVCAATSLLVWLFLDIIFFGKPSVIGAVQGMITGLVCITPAAGVVQGWAAILMGVMSGSIPWFSMMVLHKKIALLKQVDDTMAVFHTHAVAGSLGGILTGIFAEPKLNRLFYQVDDWEKYIGLAYGLNSGRTSAGFHQMGVQLGGILFIIVLNIVTTSLICLFIRLIMPLRLSDKELEVGDDVVHGEEAYSLWGDGEIFDNTKHYTEHNTAFDLEDGSSSMKKTATEVQLT</sequence>
<dbReference type="NCBIfam" id="TIGR00836">
    <property type="entry name" value="amt"/>
    <property type="match status" value="1"/>
</dbReference>
<evidence type="ECO:0000256" key="2">
    <source>
        <dbReference type="ARBA" id="ARBA00005887"/>
    </source>
</evidence>
<evidence type="ECO:0000256" key="5">
    <source>
        <dbReference type="ARBA" id="ARBA00022989"/>
    </source>
</evidence>
<dbReference type="PROSITE" id="PS01219">
    <property type="entry name" value="AMMONIUM_TRANSP"/>
    <property type="match status" value="1"/>
</dbReference>
<protein>
    <recommendedName>
        <fullName evidence="8">Ammonium transporter</fullName>
    </recommendedName>
</protein>
<keyword evidence="3 8" id="KW-0813">Transport</keyword>
<organism evidence="10 11">
    <name type="scientific">Kingdonia uniflora</name>
    <dbReference type="NCBI Taxonomy" id="39325"/>
    <lineage>
        <taxon>Eukaryota</taxon>
        <taxon>Viridiplantae</taxon>
        <taxon>Streptophyta</taxon>
        <taxon>Embryophyta</taxon>
        <taxon>Tracheophyta</taxon>
        <taxon>Spermatophyta</taxon>
        <taxon>Magnoliopsida</taxon>
        <taxon>Ranunculales</taxon>
        <taxon>Circaeasteraceae</taxon>
        <taxon>Kingdonia</taxon>
    </lineage>
</organism>
<feature type="transmembrane region" description="Helical" evidence="8">
    <location>
        <begin position="56"/>
        <end position="78"/>
    </location>
</feature>
<evidence type="ECO:0000256" key="1">
    <source>
        <dbReference type="ARBA" id="ARBA00004141"/>
    </source>
</evidence>
<name>A0A7J7N3U9_9MAGN</name>
<feature type="transmembrane region" description="Helical" evidence="8">
    <location>
        <begin position="145"/>
        <end position="164"/>
    </location>
</feature>
<feature type="transmembrane region" description="Helical" evidence="8">
    <location>
        <begin position="184"/>
        <end position="202"/>
    </location>
</feature>
<dbReference type="GO" id="GO:0005886">
    <property type="term" value="C:plasma membrane"/>
    <property type="evidence" value="ECO:0007669"/>
    <property type="project" value="UniProtKB-SubCell"/>
</dbReference>
<keyword evidence="11" id="KW-1185">Reference proteome</keyword>
<dbReference type="Pfam" id="PF00909">
    <property type="entry name" value="Ammonium_transp"/>
    <property type="match status" value="1"/>
</dbReference>
<reference evidence="10 11" key="1">
    <citation type="journal article" date="2020" name="IScience">
        <title>Genome Sequencing of the Endangered Kingdonia uniflora (Circaeasteraceae, Ranunculales) Reveals Potential Mechanisms of Evolutionary Specialization.</title>
        <authorList>
            <person name="Sun Y."/>
            <person name="Deng T."/>
            <person name="Zhang A."/>
            <person name="Moore M.J."/>
            <person name="Landis J.B."/>
            <person name="Lin N."/>
            <person name="Zhang H."/>
            <person name="Zhang X."/>
            <person name="Huang J."/>
            <person name="Zhang X."/>
            <person name="Sun H."/>
            <person name="Wang H."/>
        </authorList>
    </citation>
    <scope>NUCLEOTIDE SEQUENCE [LARGE SCALE GENOMIC DNA]</scope>
    <source>
        <strain evidence="10">TB1705</strain>
        <tissue evidence="10">Leaf</tissue>
    </source>
</reference>
<dbReference type="EMBL" id="JACGCM010001096">
    <property type="protein sequence ID" value="KAF6161803.1"/>
    <property type="molecule type" value="Genomic_DNA"/>
</dbReference>
<dbReference type="PANTHER" id="PTHR43029:SF11">
    <property type="entry name" value="AMMONIUM TRANSPORTER"/>
    <property type="match status" value="1"/>
</dbReference>
<feature type="transmembrane region" description="Helical" evidence="8">
    <location>
        <begin position="119"/>
        <end position="138"/>
    </location>
</feature>
<keyword evidence="6 8" id="KW-0472">Membrane</keyword>
<accession>A0A7J7N3U9</accession>
<feature type="transmembrane region" description="Helical" evidence="8">
    <location>
        <begin position="27"/>
        <end position="49"/>
    </location>
</feature>
<dbReference type="GO" id="GO:0008519">
    <property type="term" value="F:ammonium channel activity"/>
    <property type="evidence" value="ECO:0007669"/>
    <property type="project" value="InterPro"/>
</dbReference>
<dbReference type="InterPro" id="IPR029020">
    <property type="entry name" value="Ammonium/urea_transptr"/>
</dbReference>
<evidence type="ECO:0000256" key="8">
    <source>
        <dbReference type="RuleBase" id="RU362002"/>
    </source>
</evidence>
<dbReference type="AlphaFoldDB" id="A0A7J7N3U9"/>
<gene>
    <name evidence="10" type="ORF">GIB67_008564</name>
</gene>
<feature type="transmembrane region" description="Helical" evidence="8">
    <location>
        <begin position="399"/>
        <end position="420"/>
    </location>
</feature>
<feature type="transmembrane region" description="Helical" evidence="8">
    <location>
        <begin position="277"/>
        <end position="295"/>
    </location>
</feature>
<keyword evidence="5 8" id="KW-1133">Transmembrane helix</keyword>
<dbReference type="InterPro" id="IPR024041">
    <property type="entry name" value="NH4_transpt_AmtB-like_dom"/>
</dbReference>
<feature type="transmembrane region" description="Helical" evidence="8">
    <location>
        <begin position="301"/>
        <end position="322"/>
    </location>
</feature>
<keyword evidence="4 8" id="KW-0812">Transmembrane</keyword>
<dbReference type="Proteomes" id="UP000541444">
    <property type="component" value="Unassembled WGS sequence"/>
</dbReference>
<dbReference type="InterPro" id="IPR018047">
    <property type="entry name" value="Ammonium_transpt_CS"/>
</dbReference>
<dbReference type="SUPFAM" id="SSF111352">
    <property type="entry name" value="Ammonium transporter"/>
    <property type="match status" value="1"/>
</dbReference>
<evidence type="ECO:0000256" key="3">
    <source>
        <dbReference type="ARBA" id="ARBA00022448"/>
    </source>
</evidence>
<dbReference type="OrthoDB" id="534912at2759"/>
<feature type="domain" description="Ammonium transporter AmtB-like" evidence="9">
    <location>
        <begin position="27"/>
        <end position="443"/>
    </location>
</feature>
<dbReference type="InterPro" id="IPR001905">
    <property type="entry name" value="Ammonium_transpt"/>
</dbReference>
<evidence type="ECO:0000313" key="11">
    <source>
        <dbReference type="Proteomes" id="UP000541444"/>
    </source>
</evidence>
<evidence type="ECO:0000259" key="9">
    <source>
        <dbReference type="Pfam" id="PF00909"/>
    </source>
</evidence>
<dbReference type="FunFam" id="1.10.3430.10:FF:000005">
    <property type="entry name" value="Ammonium transporter"/>
    <property type="match status" value="1"/>
</dbReference>
<evidence type="ECO:0000256" key="7">
    <source>
        <dbReference type="ARBA" id="ARBA00023177"/>
    </source>
</evidence>
<evidence type="ECO:0000256" key="4">
    <source>
        <dbReference type="ARBA" id="ARBA00022692"/>
    </source>
</evidence>
<comment type="subcellular location">
    <subcellularLocation>
        <location evidence="8">Cell membrane</location>
        <topology evidence="8">Multi-pass membrane protein</topology>
    </subcellularLocation>
    <subcellularLocation>
        <location evidence="1">Membrane</location>
        <topology evidence="1">Multi-pass membrane protein</topology>
    </subcellularLocation>
</comment>